<dbReference type="InterPro" id="IPR036388">
    <property type="entry name" value="WH-like_DNA-bd_sf"/>
</dbReference>
<dbReference type="InterPro" id="IPR000600">
    <property type="entry name" value="ROK"/>
</dbReference>
<dbReference type="InterPro" id="IPR036390">
    <property type="entry name" value="WH_DNA-bd_sf"/>
</dbReference>
<dbReference type="OrthoDB" id="9796533at2"/>
<keyword evidence="5" id="KW-1185">Reference proteome</keyword>
<feature type="domain" description="HTH marR-type" evidence="3">
    <location>
        <begin position="34"/>
        <end position="75"/>
    </location>
</feature>
<dbReference type="InterPro" id="IPR000835">
    <property type="entry name" value="HTH_MarR-typ"/>
</dbReference>
<dbReference type="InterPro" id="IPR049874">
    <property type="entry name" value="ROK_cs"/>
</dbReference>
<protein>
    <submittedName>
        <fullName evidence="4">Transcriptional regulator, MarR family</fullName>
    </submittedName>
</protein>
<evidence type="ECO:0000259" key="3">
    <source>
        <dbReference type="Pfam" id="PF01047"/>
    </source>
</evidence>
<name>A0A1I6LVQ5_9BACT</name>
<dbReference type="SUPFAM" id="SSF46785">
    <property type="entry name" value="Winged helix' DNA-binding domain"/>
    <property type="match status" value="1"/>
</dbReference>
<dbReference type="SUPFAM" id="SSF53067">
    <property type="entry name" value="Actin-like ATPase domain"/>
    <property type="match status" value="1"/>
</dbReference>
<dbReference type="EMBL" id="FOZL01000001">
    <property type="protein sequence ID" value="SFS07523.1"/>
    <property type="molecule type" value="Genomic_DNA"/>
</dbReference>
<dbReference type="PANTHER" id="PTHR18964">
    <property type="entry name" value="ROK (REPRESSOR, ORF, KINASE) FAMILY"/>
    <property type="match status" value="1"/>
</dbReference>
<evidence type="ECO:0000313" key="4">
    <source>
        <dbReference type="EMBL" id="SFS07523.1"/>
    </source>
</evidence>
<dbReference type="Pfam" id="PF01047">
    <property type="entry name" value="MarR"/>
    <property type="match status" value="1"/>
</dbReference>
<dbReference type="Proteomes" id="UP000199024">
    <property type="component" value="Unassembled WGS sequence"/>
</dbReference>
<dbReference type="AlphaFoldDB" id="A0A1I6LVQ5"/>
<dbReference type="Gene3D" id="1.10.10.10">
    <property type="entry name" value="Winged helix-like DNA-binding domain superfamily/Winged helix DNA-binding domain"/>
    <property type="match status" value="1"/>
</dbReference>
<dbReference type="InterPro" id="IPR043129">
    <property type="entry name" value="ATPase_NBD"/>
</dbReference>
<dbReference type="RefSeq" id="WP_089837780.1">
    <property type="nucleotide sequence ID" value="NZ_FOZL01000001.1"/>
</dbReference>
<evidence type="ECO:0000256" key="1">
    <source>
        <dbReference type="ARBA" id="ARBA00006479"/>
    </source>
</evidence>
<comment type="similarity">
    <text evidence="1">Belongs to the ROK (NagC/XylR) family.</text>
</comment>
<dbReference type="Pfam" id="PF00480">
    <property type="entry name" value="ROK"/>
    <property type="match status" value="1"/>
</dbReference>
<dbReference type="Gene3D" id="3.30.420.40">
    <property type="match status" value="2"/>
</dbReference>
<dbReference type="STRING" id="474950.SAMN05421771_1348"/>
<evidence type="ECO:0000256" key="2">
    <source>
        <dbReference type="SAM" id="MobiDB-lite"/>
    </source>
</evidence>
<dbReference type="GO" id="GO:0003700">
    <property type="term" value="F:DNA-binding transcription factor activity"/>
    <property type="evidence" value="ECO:0007669"/>
    <property type="project" value="InterPro"/>
</dbReference>
<proteinExistence type="inferred from homology"/>
<feature type="region of interest" description="Disordered" evidence="2">
    <location>
        <begin position="400"/>
        <end position="428"/>
    </location>
</feature>
<feature type="compositionally biased region" description="Basic residues" evidence="2">
    <location>
        <begin position="412"/>
        <end position="428"/>
    </location>
</feature>
<reference evidence="4 5" key="1">
    <citation type="submission" date="2016-10" db="EMBL/GenBank/DDBJ databases">
        <authorList>
            <person name="de Groot N.N."/>
        </authorList>
    </citation>
    <scope>NUCLEOTIDE SEQUENCE [LARGE SCALE GENOMIC DNA]</scope>
    <source>
        <strain evidence="4 5">DSM 21001</strain>
    </source>
</reference>
<sequence length="428" mass="46723">MKASGQRLRVRAVRELAYVEVASTELTRDINRDVILERVREMQPIARVELARASGLQPSTVSSIVDQLLREGWIREGAVVKTARGRRPTMLSLNDSLVMLVADVRPTQAVIAVIDLNGRFLTRTLVPLASNVEQSIEAIASGMERLREQFPRHRFEGVGLSVPGRIDPETNRLMLVPNLDWLDYDVSGTLSKRLKLRVELENDANACLLSELWFGHVDGVRNAILVAISEGVGAAVLAEGRLVLGRKGLAGEFGHICVDPNGPQCGCGHYGCWEMFASSRAAIRYYQELVPHAGGITMSELIRLAVNGDAAAHTAIERQSVSIGRGLRTINAALSPDVILFAGDITIYWDMVKDIIERECGVGLLTQSAPALVRCGDGELALLRGAAAVVLQRHSGYYRASHSNQKSDRAPKKVAAKKTAAVKRVRKT</sequence>
<evidence type="ECO:0000313" key="5">
    <source>
        <dbReference type="Proteomes" id="UP000199024"/>
    </source>
</evidence>
<accession>A0A1I6LVQ5</accession>
<dbReference type="PROSITE" id="PS01125">
    <property type="entry name" value="ROK"/>
    <property type="match status" value="1"/>
</dbReference>
<dbReference type="PANTHER" id="PTHR18964:SF149">
    <property type="entry name" value="BIFUNCTIONAL UDP-N-ACETYLGLUCOSAMINE 2-EPIMERASE_N-ACETYLMANNOSAMINE KINASE"/>
    <property type="match status" value="1"/>
</dbReference>
<gene>
    <name evidence="4" type="ORF">SAMN05421771_1348</name>
</gene>
<organism evidence="4 5">
    <name type="scientific">Granulicella pectinivorans</name>
    <dbReference type="NCBI Taxonomy" id="474950"/>
    <lineage>
        <taxon>Bacteria</taxon>
        <taxon>Pseudomonadati</taxon>
        <taxon>Acidobacteriota</taxon>
        <taxon>Terriglobia</taxon>
        <taxon>Terriglobales</taxon>
        <taxon>Acidobacteriaceae</taxon>
        <taxon>Granulicella</taxon>
    </lineage>
</organism>